<gene>
    <name evidence="1" type="ORF">H3H32_26020</name>
</gene>
<sequence length="444" mass="43722">MATGTANGVYSVTAISTEGCSGTATGSITINPAVTVTLTSATICTGQVGELVATPGYDTYIFSTGLAQVGTSNVASGTLAGTYSVTAISNAGCVGTATGSITTNPTAVVTLSSATICAGQSATLTATAGFTNYIFSAGLTPVPGTPNEVVGTVAGVYSVTASTSAGCAGSATGGITVNPLPTALITVTSATLCQGQSATLTASGGDLYTWSTGEQSASIVVNTSNVYSVTVSTVNGCSDIASITITVNPLPVITVNSATVCSGQSATLTVTGCTGGSVLWSTTETTASILVSPSITTIYSATCTLSTGCSSTTATSVTVNDVPSYTAAPQAVTATCTGAAANNDARIVLTTLVNTERADIVVGSTYGSGPAYGAPTNLTVTAGTVSFTNLPNPGTSQPYTIRLYNPGGSCYTDVTVILEPAYCNCPDPKCVPIVIQKTKSGTVR</sequence>
<reference evidence="1 2" key="1">
    <citation type="submission" date="2020-07" db="EMBL/GenBank/DDBJ databases">
        <title>Spirosoma foliorum sp. nov., isolated from the leaves on the Nejang mountain Korea, Republic of.</title>
        <authorList>
            <person name="Ho H."/>
            <person name="Lee Y.-J."/>
            <person name="Nurcahyanto D.-A."/>
            <person name="Kim S.-G."/>
        </authorList>
    </citation>
    <scope>NUCLEOTIDE SEQUENCE [LARGE SCALE GENOMIC DNA]</scope>
    <source>
        <strain evidence="1 2">PL0136</strain>
    </source>
</reference>
<evidence type="ECO:0000313" key="1">
    <source>
        <dbReference type="EMBL" id="QMW01391.1"/>
    </source>
</evidence>
<evidence type="ECO:0000313" key="2">
    <source>
        <dbReference type="Proteomes" id="UP000515369"/>
    </source>
</evidence>
<dbReference type="RefSeq" id="WP_182458673.1">
    <property type="nucleotide sequence ID" value="NZ_CP059732.1"/>
</dbReference>
<evidence type="ECO:0008006" key="3">
    <source>
        <dbReference type="Google" id="ProtNLM"/>
    </source>
</evidence>
<proteinExistence type="predicted"/>
<dbReference type="AlphaFoldDB" id="A0A7G5GR99"/>
<dbReference type="Proteomes" id="UP000515369">
    <property type="component" value="Chromosome"/>
</dbReference>
<dbReference type="EMBL" id="CP059732">
    <property type="protein sequence ID" value="QMW01391.1"/>
    <property type="molecule type" value="Genomic_DNA"/>
</dbReference>
<keyword evidence="2" id="KW-1185">Reference proteome</keyword>
<accession>A0A7G5GR99</accession>
<organism evidence="1 2">
    <name type="scientific">Spirosoma foliorum</name>
    <dbReference type="NCBI Taxonomy" id="2710596"/>
    <lineage>
        <taxon>Bacteria</taxon>
        <taxon>Pseudomonadati</taxon>
        <taxon>Bacteroidota</taxon>
        <taxon>Cytophagia</taxon>
        <taxon>Cytophagales</taxon>
        <taxon>Cytophagaceae</taxon>
        <taxon>Spirosoma</taxon>
    </lineage>
</organism>
<dbReference type="SUPFAM" id="SSF49299">
    <property type="entry name" value="PKD domain"/>
    <property type="match status" value="1"/>
</dbReference>
<dbReference type="KEGG" id="sfol:H3H32_26020"/>
<protein>
    <recommendedName>
        <fullName evidence="3">Ig-like domain-containing protein</fullName>
    </recommendedName>
</protein>
<name>A0A7G5GR99_9BACT</name>
<dbReference type="InterPro" id="IPR035986">
    <property type="entry name" value="PKD_dom_sf"/>
</dbReference>